<evidence type="ECO:0000259" key="6">
    <source>
        <dbReference type="PROSITE" id="PS51296"/>
    </source>
</evidence>
<dbReference type="GO" id="GO:0051537">
    <property type="term" value="F:2 iron, 2 sulfur cluster binding"/>
    <property type="evidence" value="ECO:0007669"/>
    <property type="project" value="UniProtKB-KW"/>
</dbReference>
<dbReference type="InterPro" id="IPR050584">
    <property type="entry name" value="Cholesterol_7-desaturase"/>
</dbReference>
<dbReference type="InterPro" id="IPR044043">
    <property type="entry name" value="VanA_C_cat"/>
</dbReference>
<dbReference type="GO" id="GO:0046872">
    <property type="term" value="F:metal ion binding"/>
    <property type="evidence" value="ECO:0007669"/>
    <property type="project" value="UniProtKB-KW"/>
</dbReference>
<dbReference type="SUPFAM" id="SSF55961">
    <property type="entry name" value="Bet v1-like"/>
    <property type="match status" value="1"/>
</dbReference>
<accession>A0A5Q0M358</accession>
<evidence type="ECO:0000256" key="4">
    <source>
        <dbReference type="ARBA" id="ARBA00023004"/>
    </source>
</evidence>
<dbReference type="PANTHER" id="PTHR21266">
    <property type="entry name" value="IRON-SULFUR DOMAIN CONTAINING PROTEIN"/>
    <property type="match status" value="1"/>
</dbReference>
<evidence type="ECO:0000256" key="5">
    <source>
        <dbReference type="ARBA" id="ARBA00023014"/>
    </source>
</evidence>
<evidence type="ECO:0000313" key="8">
    <source>
        <dbReference type="Proteomes" id="UP000326780"/>
    </source>
</evidence>
<dbReference type="Proteomes" id="UP000326780">
    <property type="component" value="Chromosome"/>
</dbReference>
<dbReference type="GO" id="GO:0016491">
    <property type="term" value="F:oxidoreductase activity"/>
    <property type="evidence" value="ECO:0007669"/>
    <property type="project" value="UniProtKB-KW"/>
</dbReference>
<dbReference type="Pfam" id="PF19112">
    <property type="entry name" value="VanA_C"/>
    <property type="match status" value="1"/>
</dbReference>
<feature type="domain" description="Rieske" evidence="6">
    <location>
        <begin position="25"/>
        <end position="126"/>
    </location>
</feature>
<keyword evidence="2" id="KW-0479">Metal-binding</keyword>
<keyword evidence="4" id="KW-0408">Iron</keyword>
<reference evidence="7 8" key="1">
    <citation type="submission" date="2019-10" db="EMBL/GenBank/DDBJ databases">
        <title>Complete genome sequence of Variovorax paradoxus 5C-2.</title>
        <authorList>
            <person name="Gogoleva N.E."/>
            <person name="Balkin A.S."/>
        </authorList>
    </citation>
    <scope>NUCLEOTIDE SEQUENCE [LARGE SCALE GENOMIC DNA]</scope>
    <source>
        <strain evidence="7 8">5C-2</strain>
    </source>
</reference>
<dbReference type="Gene3D" id="3.90.380.10">
    <property type="entry name" value="Naphthalene 1,2-dioxygenase Alpha Subunit, Chain A, domain 1"/>
    <property type="match status" value="1"/>
</dbReference>
<protein>
    <submittedName>
        <fullName evidence="7">Rieske 2Fe-2S domain-containing protein</fullName>
    </submittedName>
</protein>
<dbReference type="PANTHER" id="PTHR21266:SF60">
    <property type="entry name" value="3-KETOSTEROID-9-ALPHA-MONOOXYGENASE, OXYGENASE COMPONENT"/>
    <property type="match status" value="1"/>
</dbReference>
<dbReference type="AlphaFoldDB" id="A0A5Q0M358"/>
<evidence type="ECO:0000256" key="2">
    <source>
        <dbReference type="ARBA" id="ARBA00022723"/>
    </source>
</evidence>
<dbReference type="CDD" id="cd08878">
    <property type="entry name" value="RHO_alpha_C_DMO-like"/>
    <property type="match status" value="1"/>
</dbReference>
<evidence type="ECO:0000313" key="7">
    <source>
        <dbReference type="EMBL" id="QFZ83963.1"/>
    </source>
</evidence>
<dbReference type="Pfam" id="PF00355">
    <property type="entry name" value="Rieske"/>
    <property type="match status" value="1"/>
</dbReference>
<organism evidence="7 8">
    <name type="scientific">Variovorax paradoxus</name>
    <dbReference type="NCBI Taxonomy" id="34073"/>
    <lineage>
        <taxon>Bacteria</taxon>
        <taxon>Pseudomonadati</taxon>
        <taxon>Pseudomonadota</taxon>
        <taxon>Betaproteobacteria</taxon>
        <taxon>Burkholderiales</taxon>
        <taxon>Comamonadaceae</taxon>
        <taxon>Variovorax</taxon>
    </lineage>
</organism>
<sequence length="371" mass="41756">MTTTCIPIKNAADNADIRRFPLDQWYVAGFSSELTDKPVARTFLNQKVVLFRTGEGQVAALEDRCCHRSLPLSCGTVESAGVRCGYHGLLYAPSGQCIEIPGQERVPSKARVKAYHVVEKNKIIWIWMPRDEAAPPTRTAPDYPLHDDPRYKFGSGNYHYQSPWQLIHDNLLDLSHLGYVHLQTIGGDAKLHMNAPMKVTSEGEQVKVVRLMPDSAPPPTYRAAWPFGDKCERWQEIEFDVTHLRIWTGAVEPGTDAIDDPDRGGFHMRGFHGITPETDETCHYFWSMASTKHPDMPDNIDAVVQQTAFTFDEDRTVIEAQYRNMRAFGDKANWIDIHVDAGANRARRIVAELLRKQAAAEPTDAQNTASP</sequence>
<keyword evidence="1" id="KW-0001">2Fe-2S</keyword>
<dbReference type="EMBL" id="CP045644">
    <property type="protein sequence ID" value="QFZ83963.1"/>
    <property type="molecule type" value="Genomic_DNA"/>
</dbReference>
<keyword evidence="5" id="KW-0411">Iron-sulfur</keyword>
<dbReference type="PROSITE" id="PS51296">
    <property type="entry name" value="RIESKE"/>
    <property type="match status" value="1"/>
</dbReference>
<evidence type="ECO:0000256" key="3">
    <source>
        <dbReference type="ARBA" id="ARBA00023002"/>
    </source>
</evidence>
<name>A0A5Q0M358_VARPD</name>
<dbReference type="Gene3D" id="2.102.10.10">
    <property type="entry name" value="Rieske [2Fe-2S] iron-sulphur domain"/>
    <property type="match status" value="1"/>
</dbReference>
<dbReference type="InterPro" id="IPR036922">
    <property type="entry name" value="Rieske_2Fe-2S_sf"/>
</dbReference>
<dbReference type="InterPro" id="IPR017941">
    <property type="entry name" value="Rieske_2Fe-2S"/>
</dbReference>
<dbReference type="SUPFAM" id="SSF50022">
    <property type="entry name" value="ISP domain"/>
    <property type="match status" value="1"/>
</dbReference>
<evidence type="ECO:0000256" key="1">
    <source>
        <dbReference type="ARBA" id="ARBA00022714"/>
    </source>
</evidence>
<keyword evidence="3" id="KW-0560">Oxidoreductase</keyword>
<proteinExistence type="predicted"/>
<gene>
    <name evidence="7" type="ORF">GFK26_14975</name>
</gene>
<dbReference type="RefSeq" id="WP_153282617.1">
    <property type="nucleotide sequence ID" value="NZ_CP045644.1"/>
</dbReference>